<reference evidence="2" key="1">
    <citation type="submission" date="2022-11" db="UniProtKB">
        <authorList>
            <consortium name="WormBaseParasite"/>
        </authorList>
    </citation>
    <scope>IDENTIFICATION</scope>
</reference>
<dbReference type="Gene3D" id="1.10.10.10">
    <property type="entry name" value="Winged helix-like DNA-binding domain superfamily/Winged helix DNA-binding domain"/>
    <property type="match status" value="1"/>
</dbReference>
<organism evidence="1 2">
    <name type="scientific">Plectus sambesii</name>
    <dbReference type="NCBI Taxonomy" id="2011161"/>
    <lineage>
        <taxon>Eukaryota</taxon>
        <taxon>Metazoa</taxon>
        <taxon>Ecdysozoa</taxon>
        <taxon>Nematoda</taxon>
        <taxon>Chromadorea</taxon>
        <taxon>Plectida</taxon>
        <taxon>Plectina</taxon>
        <taxon>Plectoidea</taxon>
        <taxon>Plectidae</taxon>
        <taxon>Plectus</taxon>
    </lineage>
</organism>
<dbReference type="AlphaFoldDB" id="A0A914W1U8"/>
<name>A0A914W1U8_9BILA</name>
<dbReference type="WBParaSite" id="PSAMB.scaffold2992size20170.g19863.t1">
    <property type="protein sequence ID" value="PSAMB.scaffold2992size20170.g19863.t1"/>
    <property type="gene ID" value="PSAMB.scaffold2992size20170.g19863"/>
</dbReference>
<dbReference type="PANTHER" id="PTHR16206:SF18">
    <property type="entry name" value="TARGET OF ERK KINASE MPK-1"/>
    <property type="match status" value="1"/>
</dbReference>
<keyword evidence="1" id="KW-1185">Reference proteome</keyword>
<accession>A0A914W1U8</accession>
<evidence type="ECO:0000313" key="1">
    <source>
        <dbReference type="Proteomes" id="UP000887566"/>
    </source>
</evidence>
<protein>
    <submittedName>
        <fullName evidence="2">DEP domain-containing protein</fullName>
    </submittedName>
</protein>
<dbReference type="PANTHER" id="PTHR16206">
    <property type="entry name" value="DEP DOMAIN-CONTAINING"/>
    <property type="match status" value="1"/>
</dbReference>
<proteinExistence type="predicted"/>
<dbReference type="Proteomes" id="UP000887566">
    <property type="component" value="Unplaced"/>
</dbReference>
<sequence>MSADYDVSQFGSTALWREMQSSFRELIIQERGKGTSSRSRKTSEKMEFSGAAAVDVLFTFLKNNENRFGGKEVTKTNAVKLLNIWLRERFIVPACSSSCPDEFDASKRTYYTFESDENENALSFSSPAPMRHSRTAASPFTPSLDLVQRSSTLRSLKSFLPKSPRIIPKSPHYRLIERERNESLRSSMSVDSEAALMNIGEEELTACDDLTLHEAALCLLLSLIEVPVLDEILAHRQTAQFLTSHDKSNMSTLAGLLTFVGFGASTEPATFENDDVARRHLAENLVTRPLSNFFWACLACVPDTKLIDGICRDPTGDIDRERAHLATAVFEQVKERYSHMTKRGKHSLFPADYEVLLSAVCDQLLNDPAKVDRVTEAVHYLVLLLPAHSRLALSRLLYLLTSLKGTELFFKLAANPDNCFEAATQMMAFVMPSTVHSSKAFSLLLRLVDYESDLFVWPDKLRVDIAKRLFQRKYTVATPEPALRYCEPLTGENVTDAQRREEEMLVTLMNQIIDDTKMTLDEKKHKIALFEKTYPAIFVTHFRNLNW</sequence>
<dbReference type="InterPro" id="IPR036388">
    <property type="entry name" value="WH-like_DNA-bd_sf"/>
</dbReference>
<evidence type="ECO:0000313" key="2">
    <source>
        <dbReference type="WBParaSite" id="PSAMB.scaffold2992size20170.g19863.t1"/>
    </source>
</evidence>